<evidence type="ECO:0000256" key="3">
    <source>
        <dbReference type="ARBA" id="ARBA00022692"/>
    </source>
</evidence>
<feature type="transmembrane region" description="Helical" evidence="6">
    <location>
        <begin position="12"/>
        <end position="31"/>
    </location>
</feature>
<dbReference type="AlphaFoldDB" id="A0A7X9FT16"/>
<evidence type="ECO:0000313" key="8">
    <source>
        <dbReference type="Proteomes" id="UP000524246"/>
    </source>
</evidence>
<dbReference type="GO" id="GO:0005886">
    <property type="term" value="C:plasma membrane"/>
    <property type="evidence" value="ECO:0007669"/>
    <property type="project" value="TreeGrafter"/>
</dbReference>
<dbReference type="PANTHER" id="PTHR11706">
    <property type="entry name" value="SOLUTE CARRIER PROTEIN FAMILY 11 MEMBER"/>
    <property type="match status" value="1"/>
</dbReference>
<keyword evidence="4 6" id="KW-1133">Transmembrane helix</keyword>
<dbReference type="Pfam" id="PF01566">
    <property type="entry name" value="Nramp"/>
    <property type="match status" value="1"/>
</dbReference>
<name>A0A7X9FT16_9DELT</name>
<dbReference type="PANTHER" id="PTHR11706:SF33">
    <property type="entry name" value="NATURAL RESISTANCE-ASSOCIATED MACROPHAGE PROTEIN 2"/>
    <property type="match status" value="1"/>
</dbReference>
<keyword evidence="2" id="KW-0813">Transport</keyword>
<evidence type="ECO:0000256" key="6">
    <source>
        <dbReference type="SAM" id="Phobius"/>
    </source>
</evidence>
<feature type="transmembrane region" description="Helical" evidence="6">
    <location>
        <begin position="191"/>
        <end position="209"/>
    </location>
</feature>
<evidence type="ECO:0000313" key="7">
    <source>
        <dbReference type="EMBL" id="NMC63616.1"/>
    </source>
</evidence>
<keyword evidence="3 6" id="KW-0812">Transmembrane</keyword>
<feature type="transmembrane region" description="Helical" evidence="6">
    <location>
        <begin position="122"/>
        <end position="141"/>
    </location>
</feature>
<dbReference type="GO" id="GO:0005384">
    <property type="term" value="F:manganese ion transmembrane transporter activity"/>
    <property type="evidence" value="ECO:0007669"/>
    <property type="project" value="TreeGrafter"/>
</dbReference>
<evidence type="ECO:0000256" key="5">
    <source>
        <dbReference type="ARBA" id="ARBA00023136"/>
    </source>
</evidence>
<dbReference type="Proteomes" id="UP000524246">
    <property type="component" value="Unassembled WGS sequence"/>
</dbReference>
<dbReference type="GO" id="GO:0015086">
    <property type="term" value="F:cadmium ion transmembrane transporter activity"/>
    <property type="evidence" value="ECO:0007669"/>
    <property type="project" value="TreeGrafter"/>
</dbReference>
<dbReference type="EMBL" id="JAAZON010000485">
    <property type="protein sequence ID" value="NMC63616.1"/>
    <property type="molecule type" value="Genomic_DNA"/>
</dbReference>
<evidence type="ECO:0000256" key="4">
    <source>
        <dbReference type="ARBA" id="ARBA00022989"/>
    </source>
</evidence>
<comment type="subcellular location">
    <subcellularLocation>
        <location evidence="1">Membrane</location>
        <topology evidence="1">Multi-pass membrane protein</topology>
    </subcellularLocation>
</comment>
<accession>A0A7X9FT16</accession>
<feature type="transmembrane region" description="Helical" evidence="6">
    <location>
        <begin position="90"/>
        <end position="110"/>
    </location>
</feature>
<protein>
    <submittedName>
        <fullName evidence="7">Nramp family divalent metal transporter</fullName>
    </submittedName>
</protein>
<feature type="transmembrane region" description="Helical" evidence="6">
    <location>
        <begin position="51"/>
        <end position="69"/>
    </location>
</feature>
<gene>
    <name evidence="7" type="ORF">GYA55_10685</name>
</gene>
<evidence type="ECO:0000256" key="2">
    <source>
        <dbReference type="ARBA" id="ARBA00022448"/>
    </source>
</evidence>
<feature type="transmembrane region" description="Helical" evidence="6">
    <location>
        <begin position="230"/>
        <end position="251"/>
    </location>
</feature>
<reference evidence="7 8" key="1">
    <citation type="journal article" date="2020" name="Biotechnol. Biofuels">
        <title>New insights from the biogas microbiome by comprehensive genome-resolved metagenomics of nearly 1600 species originating from multiple anaerobic digesters.</title>
        <authorList>
            <person name="Campanaro S."/>
            <person name="Treu L."/>
            <person name="Rodriguez-R L.M."/>
            <person name="Kovalovszki A."/>
            <person name="Ziels R.M."/>
            <person name="Maus I."/>
            <person name="Zhu X."/>
            <person name="Kougias P.G."/>
            <person name="Basile A."/>
            <person name="Luo G."/>
            <person name="Schluter A."/>
            <person name="Konstantinidis K.T."/>
            <person name="Angelidaki I."/>
        </authorList>
    </citation>
    <scope>NUCLEOTIDE SEQUENCE [LARGE SCALE GENOMIC DNA]</scope>
    <source>
        <strain evidence="7">AS27yjCOA_65</strain>
    </source>
</reference>
<evidence type="ECO:0000256" key="1">
    <source>
        <dbReference type="ARBA" id="ARBA00004141"/>
    </source>
</evidence>
<keyword evidence="5 6" id="KW-0472">Membrane</keyword>
<proteinExistence type="predicted"/>
<sequence>MIFERLRKHKLWRNFAIFLALLGPGIITGSVDNDAGGITTYSVAGATYGYHMLWTLIPAFVVLLVVQEMNARMGLVTGKGLADLIRENSGVRITFFMFIGLIIADIGNTTTEFAGVAGSMEVFGVTKYLSVPLSAIFVWVLVVKGNYKIAERIFLVFSFCLLSYVVSAIMGKPHWGEIGQAMIRPKISYDFAYLSMFIGIIGTTIAPWMQFYMQSSVIEKNLHIEDYAFTFWDVLIGCIATVLVAFFIMVACASTLHVSGIQITEAKDAAMA</sequence>
<comment type="caution">
    <text evidence="7">The sequence shown here is derived from an EMBL/GenBank/DDBJ whole genome shotgun (WGS) entry which is preliminary data.</text>
</comment>
<dbReference type="InterPro" id="IPR001046">
    <property type="entry name" value="NRAMP_fam"/>
</dbReference>
<dbReference type="NCBIfam" id="NF037982">
    <property type="entry name" value="Nramp_1"/>
    <property type="match status" value="1"/>
</dbReference>
<feature type="non-terminal residue" evidence="7">
    <location>
        <position position="272"/>
    </location>
</feature>
<organism evidence="7 8">
    <name type="scientific">SAR324 cluster bacterium</name>
    <dbReference type="NCBI Taxonomy" id="2024889"/>
    <lineage>
        <taxon>Bacteria</taxon>
        <taxon>Deltaproteobacteria</taxon>
        <taxon>SAR324 cluster</taxon>
    </lineage>
</organism>
<dbReference type="GO" id="GO:0034755">
    <property type="term" value="P:iron ion transmembrane transport"/>
    <property type="evidence" value="ECO:0007669"/>
    <property type="project" value="TreeGrafter"/>
</dbReference>